<evidence type="ECO:0000256" key="13">
    <source>
        <dbReference type="ARBA" id="ARBA00022989"/>
    </source>
</evidence>
<organism evidence="25">
    <name type="scientific">uncultured Sphingomonadaceae bacterium</name>
    <dbReference type="NCBI Taxonomy" id="169976"/>
    <lineage>
        <taxon>Bacteria</taxon>
        <taxon>Pseudomonadati</taxon>
        <taxon>Pseudomonadota</taxon>
        <taxon>Alphaproteobacteria</taxon>
        <taxon>Sphingomonadales</taxon>
        <taxon>Sphingomonadaceae</taxon>
        <taxon>environmental samples</taxon>
    </lineage>
</organism>
<keyword evidence="17" id="KW-1208">Phospholipid metabolism</keyword>
<gene>
    <name evidence="25" type="ORF">AVDCRST_MAG39-158</name>
</gene>
<evidence type="ECO:0000256" key="16">
    <source>
        <dbReference type="ARBA" id="ARBA00023209"/>
    </source>
</evidence>
<evidence type="ECO:0000256" key="9">
    <source>
        <dbReference type="ARBA" id="ARBA00022516"/>
    </source>
</evidence>
<evidence type="ECO:0000256" key="4">
    <source>
        <dbReference type="ARBA" id="ARBA00005189"/>
    </source>
</evidence>
<evidence type="ECO:0000256" key="1">
    <source>
        <dbReference type="ARBA" id="ARBA00001698"/>
    </source>
</evidence>
<keyword evidence="16" id="KW-0594">Phospholipid biosynthesis</keyword>
<dbReference type="EC" id="2.7.7.41" evidence="6"/>
<dbReference type="GO" id="GO:0016024">
    <property type="term" value="P:CDP-diacylglycerol biosynthetic process"/>
    <property type="evidence" value="ECO:0007669"/>
    <property type="project" value="TreeGrafter"/>
</dbReference>
<evidence type="ECO:0000256" key="10">
    <source>
        <dbReference type="ARBA" id="ARBA00022679"/>
    </source>
</evidence>
<protein>
    <recommendedName>
        <fullName evidence="7">Phosphatidate cytidylyltransferase</fullName>
        <ecNumber evidence="6">2.7.7.41</ecNumber>
    </recommendedName>
    <alternativeName>
        <fullName evidence="20">CDP-DAG synthase</fullName>
    </alternativeName>
    <alternativeName>
        <fullName evidence="22">CDP-DG synthase</fullName>
    </alternativeName>
    <alternativeName>
        <fullName evidence="18">CDP-diacylglycerol synthase</fullName>
    </alternativeName>
    <alternativeName>
        <fullName evidence="21">CDP-diglyceride pyrophosphorylase</fullName>
    </alternativeName>
    <alternativeName>
        <fullName evidence="23">CDP-diglyceride synthase</fullName>
    </alternativeName>
    <alternativeName>
        <fullName evidence="19">CTP:phosphatidate cytidylyltransferase</fullName>
    </alternativeName>
</protein>
<evidence type="ECO:0000256" key="12">
    <source>
        <dbReference type="ARBA" id="ARBA00022695"/>
    </source>
</evidence>
<reference evidence="25" key="1">
    <citation type="submission" date="2020-02" db="EMBL/GenBank/DDBJ databases">
        <authorList>
            <person name="Meier V. D."/>
        </authorList>
    </citation>
    <scope>NUCLEOTIDE SEQUENCE</scope>
    <source>
        <strain evidence="25">AVDCRST_MAG39</strain>
    </source>
</reference>
<evidence type="ECO:0000256" key="3">
    <source>
        <dbReference type="ARBA" id="ARBA00005119"/>
    </source>
</evidence>
<evidence type="ECO:0000256" key="18">
    <source>
        <dbReference type="ARBA" id="ARBA00029893"/>
    </source>
</evidence>
<feature type="transmembrane region" description="Helical" evidence="24">
    <location>
        <begin position="120"/>
        <end position="143"/>
    </location>
</feature>
<keyword evidence="15 24" id="KW-0472">Membrane</keyword>
<proteinExistence type="inferred from homology"/>
<dbReference type="PANTHER" id="PTHR46382:SF1">
    <property type="entry name" value="PHOSPHATIDATE CYTIDYLYLTRANSFERASE"/>
    <property type="match status" value="1"/>
</dbReference>
<evidence type="ECO:0000256" key="2">
    <source>
        <dbReference type="ARBA" id="ARBA00004651"/>
    </source>
</evidence>
<comment type="pathway">
    <text evidence="4">Lipid metabolism.</text>
</comment>
<evidence type="ECO:0000256" key="8">
    <source>
        <dbReference type="ARBA" id="ARBA00022475"/>
    </source>
</evidence>
<keyword evidence="10 25" id="KW-0808">Transferase</keyword>
<evidence type="ECO:0000256" key="21">
    <source>
        <dbReference type="ARBA" id="ARBA00032396"/>
    </source>
</evidence>
<feature type="transmembrane region" description="Helical" evidence="24">
    <location>
        <begin position="12"/>
        <end position="41"/>
    </location>
</feature>
<keyword evidence="14" id="KW-0443">Lipid metabolism</keyword>
<feature type="transmembrane region" description="Helical" evidence="24">
    <location>
        <begin position="79"/>
        <end position="100"/>
    </location>
</feature>
<dbReference type="GO" id="GO:0005886">
    <property type="term" value="C:plasma membrane"/>
    <property type="evidence" value="ECO:0007669"/>
    <property type="project" value="UniProtKB-SubCell"/>
</dbReference>
<keyword evidence="13 24" id="KW-1133">Transmembrane helix</keyword>
<evidence type="ECO:0000256" key="20">
    <source>
        <dbReference type="ARBA" id="ARBA00032253"/>
    </source>
</evidence>
<evidence type="ECO:0000256" key="19">
    <source>
        <dbReference type="ARBA" id="ARBA00031825"/>
    </source>
</evidence>
<evidence type="ECO:0000256" key="23">
    <source>
        <dbReference type="ARBA" id="ARBA00033406"/>
    </source>
</evidence>
<evidence type="ECO:0000256" key="24">
    <source>
        <dbReference type="SAM" id="Phobius"/>
    </source>
</evidence>
<evidence type="ECO:0000256" key="15">
    <source>
        <dbReference type="ARBA" id="ARBA00023136"/>
    </source>
</evidence>
<comment type="subcellular location">
    <subcellularLocation>
        <location evidence="2">Cell membrane</location>
        <topology evidence="2">Multi-pass membrane protein</topology>
    </subcellularLocation>
</comment>
<evidence type="ECO:0000256" key="5">
    <source>
        <dbReference type="ARBA" id="ARBA00010185"/>
    </source>
</evidence>
<sequence length="212" mass="22144">MSDLWTRSVVGVGLVLVALATIVHGGWLFVVFVALVACVILFEWRRLTDGWGFGWSTAGFVYALLPALALLWLRERPEVGAQLVLWTMAVTWATDILAYFAGRAIGGPKLAPAVSPNKTWAGLLGGVLGATAVSALIVSTAGLSSRFNLFAPLLAVAAQGGDLFESWLKRRAGAKDSGTLLPGHGGAMDRLDGLVPVACLSFLLVAGGVIAT</sequence>
<evidence type="ECO:0000256" key="7">
    <source>
        <dbReference type="ARBA" id="ARBA00019373"/>
    </source>
</evidence>
<keyword evidence="12 25" id="KW-0548">Nucleotidyltransferase</keyword>
<evidence type="ECO:0000256" key="6">
    <source>
        <dbReference type="ARBA" id="ARBA00012487"/>
    </source>
</evidence>
<keyword evidence="8" id="KW-1003">Cell membrane</keyword>
<evidence type="ECO:0000313" key="25">
    <source>
        <dbReference type="EMBL" id="CAA9481004.1"/>
    </source>
</evidence>
<feature type="transmembrane region" description="Helical" evidence="24">
    <location>
        <begin position="53"/>
        <end position="73"/>
    </location>
</feature>
<dbReference type="PANTHER" id="PTHR46382">
    <property type="entry name" value="PHOSPHATIDATE CYTIDYLYLTRANSFERASE"/>
    <property type="match status" value="1"/>
</dbReference>
<name>A0A6J4RU19_9SPHN</name>
<evidence type="ECO:0000256" key="11">
    <source>
        <dbReference type="ARBA" id="ARBA00022692"/>
    </source>
</evidence>
<dbReference type="Pfam" id="PF01148">
    <property type="entry name" value="CTP_transf_1"/>
    <property type="match status" value="1"/>
</dbReference>
<accession>A0A6J4RU19</accession>
<comment type="pathway">
    <text evidence="3">Phospholipid metabolism; CDP-diacylglycerol biosynthesis; CDP-diacylglycerol from sn-glycerol 3-phosphate: step 3/3.</text>
</comment>
<keyword evidence="11 24" id="KW-0812">Transmembrane</keyword>
<comment type="similarity">
    <text evidence="5">Belongs to the CDS family.</text>
</comment>
<dbReference type="AlphaFoldDB" id="A0A6J4RU19"/>
<evidence type="ECO:0000256" key="14">
    <source>
        <dbReference type="ARBA" id="ARBA00023098"/>
    </source>
</evidence>
<dbReference type="EMBL" id="CADCVW010000010">
    <property type="protein sequence ID" value="CAA9481004.1"/>
    <property type="molecule type" value="Genomic_DNA"/>
</dbReference>
<evidence type="ECO:0000256" key="17">
    <source>
        <dbReference type="ARBA" id="ARBA00023264"/>
    </source>
</evidence>
<feature type="transmembrane region" description="Helical" evidence="24">
    <location>
        <begin position="193"/>
        <end position="211"/>
    </location>
</feature>
<keyword evidence="9" id="KW-0444">Lipid biosynthesis</keyword>
<comment type="catalytic activity">
    <reaction evidence="1">
        <text>a 1,2-diacyl-sn-glycero-3-phosphate + CTP + H(+) = a CDP-1,2-diacyl-sn-glycerol + diphosphate</text>
        <dbReference type="Rhea" id="RHEA:16229"/>
        <dbReference type="ChEBI" id="CHEBI:15378"/>
        <dbReference type="ChEBI" id="CHEBI:33019"/>
        <dbReference type="ChEBI" id="CHEBI:37563"/>
        <dbReference type="ChEBI" id="CHEBI:58332"/>
        <dbReference type="ChEBI" id="CHEBI:58608"/>
        <dbReference type="EC" id="2.7.7.41"/>
    </reaction>
</comment>
<evidence type="ECO:0000256" key="22">
    <source>
        <dbReference type="ARBA" id="ARBA00032743"/>
    </source>
</evidence>
<dbReference type="GO" id="GO:0004605">
    <property type="term" value="F:phosphatidate cytidylyltransferase activity"/>
    <property type="evidence" value="ECO:0007669"/>
    <property type="project" value="UniProtKB-EC"/>
</dbReference>